<evidence type="ECO:0000256" key="3">
    <source>
        <dbReference type="ARBA" id="ARBA00022448"/>
    </source>
</evidence>
<evidence type="ECO:0000256" key="10">
    <source>
        <dbReference type="ARBA" id="ARBA00023180"/>
    </source>
</evidence>
<dbReference type="Proteomes" id="UP000095282">
    <property type="component" value="Unplaced"/>
</dbReference>
<keyword evidence="5 13" id="KW-0812">Transmembrane</keyword>
<keyword evidence="14" id="KW-1185">Reference proteome</keyword>
<dbReference type="STRING" id="1561998.A0A1I7TQS6"/>
<evidence type="ECO:0000256" key="12">
    <source>
        <dbReference type="ARBA" id="ARBA00023303"/>
    </source>
</evidence>
<evidence type="ECO:0000256" key="13">
    <source>
        <dbReference type="RuleBase" id="RU000679"/>
    </source>
</evidence>
<evidence type="ECO:0000256" key="2">
    <source>
        <dbReference type="ARBA" id="ARBA00007193"/>
    </source>
</evidence>
<organism evidence="14 15">
    <name type="scientific">Caenorhabditis tropicalis</name>
    <dbReference type="NCBI Taxonomy" id="1561998"/>
    <lineage>
        <taxon>Eukaryota</taxon>
        <taxon>Metazoa</taxon>
        <taxon>Ecdysozoa</taxon>
        <taxon>Nematoda</taxon>
        <taxon>Chromadorea</taxon>
        <taxon>Rhabditida</taxon>
        <taxon>Rhabditina</taxon>
        <taxon>Rhabditomorpha</taxon>
        <taxon>Rhabditoidea</taxon>
        <taxon>Rhabditidae</taxon>
        <taxon>Peloderinae</taxon>
        <taxon>Caenorhabditis</taxon>
    </lineage>
</organism>
<keyword evidence="11 13" id="KW-0739">Sodium transport</keyword>
<sequence length="428" mass="48888">MNAAGKRKLSSLVSVKFPVDTVKKLRRTEGVGSVFQETQHFSTHDSSIEYLRKHPDLQIVDFLNSAQFDCDELFETCYFGGKQFDCCRYMNQSITSLGKCWEINLTPEMKKQASQTIAAKGGLQIVANARQAEQYTNFHYSSFQENGFRYFIHPPKVSPDLASEGITVSPSRVVNSAIKAILHDLLNRDNWGNCTSDWPENYSSELPYSSSVCQALCVANHFEKLCECIPYSYNINNKPDVCFPYEEVACMKEKMTKTDSNGTVSLDLPFCAECHLACQRSSFNSYTSYGNGFDYSSMIWLKKLTGYTESYIKKNIAIINIHFMELFYTEYSQVKNTSVLNILKEAVQENEEIKSRRSSSANLKSLDDEEQDEDFWYRNPHPYSDSSLDNVIQLAIDFNKSRRESAKSLPDIPEGDEDTVSRKLILRF</sequence>
<evidence type="ECO:0000256" key="8">
    <source>
        <dbReference type="ARBA" id="ARBA00023065"/>
    </source>
</evidence>
<keyword evidence="9" id="KW-0472">Membrane</keyword>
<dbReference type="GO" id="GO:0005886">
    <property type="term" value="C:plasma membrane"/>
    <property type="evidence" value="ECO:0007669"/>
    <property type="project" value="TreeGrafter"/>
</dbReference>
<evidence type="ECO:0000313" key="14">
    <source>
        <dbReference type="Proteomes" id="UP000095282"/>
    </source>
</evidence>
<keyword evidence="10" id="KW-0325">Glycoprotein</keyword>
<evidence type="ECO:0000313" key="15">
    <source>
        <dbReference type="WBParaSite" id="Csp11.Scaffold629.g10842.t1"/>
    </source>
</evidence>
<evidence type="ECO:0000256" key="5">
    <source>
        <dbReference type="ARBA" id="ARBA00022692"/>
    </source>
</evidence>
<keyword evidence="3 13" id="KW-0813">Transport</keyword>
<keyword evidence="7" id="KW-0915">Sodium</keyword>
<name>A0A1I7TQS6_9PELO</name>
<proteinExistence type="inferred from homology"/>
<evidence type="ECO:0000256" key="7">
    <source>
        <dbReference type="ARBA" id="ARBA00023053"/>
    </source>
</evidence>
<dbReference type="InterPro" id="IPR001873">
    <property type="entry name" value="ENaC"/>
</dbReference>
<keyword evidence="4 13" id="KW-0894">Sodium channel</keyword>
<evidence type="ECO:0000256" key="11">
    <source>
        <dbReference type="ARBA" id="ARBA00023201"/>
    </source>
</evidence>
<dbReference type="Gene3D" id="2.60.470.10">
    <property type="entry name" value="Acid-sensing ion channels like domains"/>
    <property type="match status" value="1"/>
</dbReference>
<reference evidence="15" key="1">
    <citation type="submission" date="2016-11" db="UniProtKB">
        <authorList>
            <consortium name="WormBaseParasite"/>
        </authorList>
    </citation>
    <scope>IDENTIFICATION</scope>
</reference>
<keyword evidence="12 13" id="KW-0407">Ion channel</keyword>
<dbReference type="PANTHER" id="PTHR11690">
    <property type="entry name" value="AMILORIDE-SENSITIVE SODIUM CHANNEL-RELATED"/>
    <property type="match status" value="1"/>
</dbReference>
<keyword evidence="8 13" id="KW-0406">Ion transport</keyword>
<keyword evidence="6" id="KW-1133">Transmembrane helix</keyword>
<dbReference type="AlphaFoldDB" id="A0A1I7TQS6"/>
<dbReference type="WBParaSite" id="Csp11.Scaffold629.g10842.t1">
    <property type="protein sequence ID" value="Csp11.Scaffold629.g10842.t1"/>
    <property type="gene ID" value="Csp11.Scaffold629.g10842"/>
</dbReference>
<dbReference type="GO" id="GO:0015280">
    <property type="term" value="F:ligand-gated sodium channel activity"/>
    <property type="evidence" value="ECO:0007669"/>
    <property type="project" value="TreeGrafter"/>
</dbReference>
<evidence type="ECO:0000256" key="1">
    <source>
        <dbReference type="ARBA" id="ARBA00004141"/>
    </source>
</evidence>
<accession>A0A1I7TQS6</accession>
<dbReference type="Pfam" id="PF00858">
    <property type="entry name" value="ASC"/>
    <property type="match status" value="1"/>
</dbReference>
<evidence type="ECO:0000256" key="4">
    <source>
        <dbReference type="ARBA" id="ARBA00022461"/>
    </source>
</evidence>
<protein>
    <submittedName>
        <fullName evidence="15">Amiloride-sensitive sodium channel</fullName>
    </submittedName>
</protein>
<evidence type="ECO:0000256" key="6">
    <source>
        <dbReference type="ARBA" id="ARBA00022989"/>
    </source>
</evidence>
<comment type="similarity">
    <text evidence="2 13">Belongs to the amiloride-sensitive sodium channel (TC 1.A.6) family.</text>
</comment>
<dbReference type="eggNOG" id="KOG4294">
    <property type="taxonomic scope" value="Eukaryota"/>
</dbReference>
<comment type="subcellular location">
    <subcellularLocation>
        <location evidence="1">Membrane</location>
        <topology evidence="1">Multi-pass membrane protein</topology>
    </subcellularLocation>
</comment>
<evidence type="ECO:0000256" key="9">
    <source>
        <dbReference type="ARBA" id="ARBA00023136"/>
    </source>
</evidence>
<dbReference type="PANTHER" id="PTHR11690:SF118">
    <property type="entry name" value="SODIUM CHANNEL PROTEIN NACH"/>
    <property type="match status" value="1"/>
</dbReference>